<sequence length="268" mass="30914">MVTERVLEAGFDGGDYGFPTVILSSLFFYINNYWVLKTFAPASATGHPKKAWKWRNTANSLIHSFITGTGTFLCFWWTPKMREDLVYPISLPSYLLVSFSLGYFIYDLIDMAVNGSKPKTYDMLLHHFMVILCFAISIITERHMGFTLMALSLEVNSVFLHLRQLMILQGWSKSSNIYRINNSFNLGTFVVFRVLTLGWMTRWLIHNRMDLHNYVYYVAGTSLAVIMVMNTVLLQKLLNSDYWQCPKPSTEDHLKAKFGSIQFESNST</sequence>
<feature type="transmembrane region" description="Helical" evidence="6">
    <location>
        <begin position="57"/>
        <end position="79"/>
    </location>
</feature>
<keyword evidence="3 6" id="KW-1133">Transmembrane helix</keyword>
<evidence type="ECO:0000313" key="8">
    <source>
        <dbReference type="EnsemblMetazoa" id="XP_024081351.1"/>
    </source>
</evidence>
<feature type="transmembrane region" description="Helical" evidence="6">
    <location>
        <begin position="145"/>
        <end position="162"/>
    </location>
</feature>
<dbReference type="EnsemblMetazoa" id="XM_024225583.1">
    <property type="protein sequence ID" value="XP_024081351.1"/>
    <property type="gene ID" value="LOC106661357"/>
</dbReference>
<dbReference type="AlphaFoldDB" id="A0A8I6TIP3"/>
<feature type="transmembrane region" description="Helical" evidence="6">
    <location>
        <begin position="16"/>
        <end position="36"/>
    </location>
</feature>
<dbReference type="KEGG" id="clec:106661357"/>
<feature type="transmembrane region" description="Helical" evidence="6">
    <location>
        <begin position="183"/>
        <end position="202"/>
    </location>
</feature>
<evidence type="ECO:0000256" key="1">
    <source>
        <dbReference type="ARBA" id="ARBA00004141"/>
    </source>
</evidence>
<accession>A0A8I6TIP3</accession>
<dbReference type="PANTHER" id="PTHR13439">
    <property type="entry name" value="CT120 PROTEIN"/>
    <property type="match status" value="1"/>
</dbReference>
<keyword evidence="2 5" id="KW-0812">Transmembrane</keyword>
<dbReference type="GO" id="GO:0007009">
    <property type="term" value="P:plasma membrane organization"/>
    <property type="evidence" value="ECO:0007669"/>
    <property type="project" value="TreeGrafter"/>
</dbReference>
<dbReference type="GeneID" id="106661357"/>
<keyword evidence="4 5" id="KW-0472">Membrane</keyword>
<dbReference type="RefSeq" id="XP_024081351.1">
    <property type="nucleotide sequence ID" value="XM_024225583.1"/>
</dbReference>
<organism evidence="8 9">
    <name type="scientific">Cimex lectularius</name>
    <name type="common">Bed bug</name>
    <name type="synonym">Acanthia lectularia</name>
    <dbReference type="NCBI Taxonomy" id="79782"/>
    <lineage>
        <taxon>Eukaryota</taxon>
        <taxon>Metazoa</taxon>
        <taxon>Ecdysozoa</taxon>
        <taxon>Arthropoda</taxon>
        <taxon>Hexapoda</taxon>
        <taxon>Insecta</taxon>
        <taxon>Pterygota</taxon>
        <taxon>Neoptera</taxon>
        <taxon>Paraneoptera</taxon>
        <taxon>Hemiptera</taxon>
        <taxon>Heteroptera</taxon>
        <taxon>Panheteroptera</taxon>
        <taxon>Cimicomorpha</taxon>
        <taxon>Cimicidae</taxon>
        <taxon>Cimex</taxon>
    </lineage>
</organism>
<evidence type="ECO:0000256" key="6">
    <source>
        <dbReference type="SAM" id="Phobius"/>
    </source>
</evidence>
<feature type="transmembrane region" description="Helical" evidence="6">
    <location>
        <begin position="121"/>
        <end position="139"/>
    </location>
</feature>
<comment type="subcellular location">
    <subcellularLocation>
        <location evidence="1">Membrane</location>
        <topology evidence="1">Multi-pass membrane protein</topology>
    </subcellularLocation>
</comment>
<feature type="transmembrane region" description="Helical" evidence="6">
    <location>
        <begin position="85"/>
        <end position="109"/>
    </location>
</feature>
<feature type="transmembrane region" description="Helical" evidence="6">
    <location>
        <begin position="214"/>
        <end position="234"/>
    </location>
</feature>
<evidence type="ECO:0000259" key="7">
    <source>
        <dbReference type="PROSITE" id="PS50922"/>
    </source>
</evidence>
<dbReference type="GO" id="GO:0097035">
    <property type="term" value="P:regulation of membrane lipid distribution"/>
    <property type="evidence" value="ECO:0007669"/>
    <property type="project" value="TreeGrafter"/>
</dbReference>
<dbReference type="GO" id="GO:0005886">
    <property type="term" value="C:plasma membrane"/>
    <property type="evidence" value="ECO:0007669"/>
    <property type="project" value="TreeGrafter"/>
</dbReference>
<protein>
    <recommendedName>
        <fullName evidence="7">TLC domain-containing protein</fullName>
    </recommendedName>
</protein>
<evidence type="ECO:0000313" key="9">
    <source>
        <dbReference type="Proteomes" id="UP000494040"/>
    </source>
</evidence>
<dbReference type="InterPro" id="IPR006634">
    <property type="entry name" value="TLC-dom"/>
</dbReference>
<evidence type="ECO:0000256" key="5">
    <source>
        <dbReference type="PROSITE-ProRule" id="PRU00205"/>
    </source>
</evidence>
<evidence type="ECO:0000256" key="4">
    <source>
        <dbReference type="ARBA" id="ARBA00023136"/>
    </source>
</evidence>
<reference evidence="8" key="1">
    <citation type="submission" date="2022-01" db="UniProtKB">
        <authorList>
            <consortium name="EnsemblMetazoa"/>
        </authorList>
    </citation>
    <scope>IDENTIFICATION</scope>
</reference>
<dbReference type="Pfam" id="PF03798">
    <property type="entry name" value="TRAM_LAG1_CLN8"/>
    <property type="match status" value="1"/>
</dbReference>
<keyword evidence="9" id="KW-1185">Reference proteome</keyword>
<dbReference type="OMA" id="WMSLWLL"/>
<dbReference type="PANTHER" id="PTHR13439:SF4">
    <property type="entry name" value="TLC DOMAIN-CONTAINING PROTEIN"/>
    <property type="match status" value="1"/>
</dbReference>
<dbReference type="InterPro" id="IPR050846">
    <property type="entry name" value="TLCD"/>
</dbReference>
<dbReference type="PROSITE" id="PS50922">
    <property type="entry name" value="TLC"/>
    <property type="match status" value="1"/>
</dbReference>
<feature type="domain" description="TLC" evidence="7">
    <location>
        <begin position="49"/>
        <end position="243"/>
    </location>
</feature>
<dbReference type="OrthoDB" id="10266980at2759"/>
<dbReference type="SMART" id="SM00724">
    <property type="entry name" value="TLC"/>
    <property type="match status" value="1"/>
</dbReference>
<dbReference type="GO" id="GO:0071709">
    <property type="term" value="P:membrane assembly"/>
    <property type="evidence" value="ECO:0007669"/>
    <property type="project" value="TreeGrafter"/>
</dbReference>
<dbReference type="GO" id="GO:0055091">
    <property type="term" value="P:phospholipid homeostasis"/>
    <property type="evidence" value="ECO:0007669"/>
    <property type="project" value="TreeGrafter"/>
</dbReference>
<evidence type="ECO:0000256" key="3">
    <source>
        <dbReference type="ARBA" id="ARBA00022989"/>
    </source>
</evidence>
<proteinExistence type="predicted"/>
<dbReference type="Proteomes" id="UP000494040">
    <property type="component" value="Unassembled WGS sequence"/>
</dbReference>
<name>A0A8I6TIP3_CIMLE</name>
<evidence type="ECO:0000256" key="2">
    <source>
        <dbReference type="ARBA" id="ARBA00022692"/>
    </source>
</evidence>